<proteinExistence type="predicted"/>
<dbReference type="PANTHER" id="PTHR11439:SF483">
    <property type="entry name" value="PEPTIDE SYNTHASE GLIP-LIKE, PUTATIVE (AFU_ORTHOLOGUE AFUA_3G12920)-RELATED"/>
    <property type="match status" value="1"/>
</dbReference>
<organism evidence="1 2">
    <name type="scientific">Mycena sanguinolenta</name>
    <dbReference type="NCBI Taxonomy" id="230812"/>
    <lineage>
        <taxon>Eukaryota</taxon>
        <taxon>Fungi</taxon>
        <taxon>Dikarya</taxon>
        <taxon>Basidiomycota</taxon>
        <taxon>Agaricomycotina</taxon>
        <taxon>Agaricomycetes</taxon>
        <taxon>Agaricomycetidae</taxon>
        <taxon>Agaricales</taxon>
        <taxon>Marasmiineae</taxon>
        <taxon>Mycenaceae</taxon>
        <taxon>Mycena</taxon>
    </lineage>
</organism>
<dbReference type="PANTHER" id="PTHR11439">
    <property type="entry name" value="GAG-POL-RELATED RETROTRANSPOSON"/>
    <property type="match status" value="1"/>
</dbReference>
<dbReference type="AlphaFoldDB" id="A0A8H6Y342"/>
<evidence type="ECO:0000313" key="1">
    <source>
        <dbReference type="EMBL" id="KAF7353238.1"/>
    </source>
</evidence>
<dbReference type="CDD" id="cd09272">
    <property type="entry name" value="RNase_HI_RT_Ty1"/>
    <property type="match status" value="1"/>
</dbReference>
<evidence type="ECO:0000313" key="2">
    <source>
        <dbReference type="Proteomes" id="UP000623467"/>
    </source>
</evidence>
<comment type="caution">
    <text evidence="1">The sequence shown here is derived from an EMBL/GenBank/DDBJ whole genome shotgun (WGS) entry which is preliminary data.</text>
</comment>
<accession>A0A8H6Y342</accession>
<reference evidence="1" key="1">
    <citation type="submission" date="2020-05" db="EMBL/GenBank/DDBJ databases">
        <title>Mycena genomes resolve the evolution of fungal bioluminescence.</title>
        <authorList>
            <person name="Tsai I.J."/>
        </authorList>
    </citation>
    <scope>NUCLEOTIDE SEQUENCE</scope>
    <source>
        <strain evidence="1">160909Yilan</strain>
    </source>
</reference>
<protein>
    <submittedName>
        <fullName evidence="1">Transcription factor</fullName>
    </submittedName>
</protein>
<keyword evidence="2" id="KW-1185">Reference proteome</keyword>
<sequence>MTDLGPVSWLLGIQIARNREAHMISLSQQSYLESILERFNFADAKPLAMPMDPNVQLTTEHCPKSIRDIAAMKRIPYREAVGSLMWAAVGTRPDIAFVVGVLSKYLNNPGPTHWEAVKRVFRYLQGTKDWRLTYGAGKAGLEGYSDADGMSQENRRAISGYAFIIDGGAISWSSKKQELVTLSTTEAEYVAMTYAAKEAAWLRQLIGELFRPLEHPITLHGDNQSAIALTYSDIGQFHARTKHIDIRYHFIRYVIANGTIRLVYCPTNDMVADTLTKALPSAKAKHFATALGLGSV</sequence>
<name>A0A8H6Y342_9AGAR</name>
<dbReference type="OrthoDB" id="3344688at2759"/>
<dbReference type="Proteomes" id="UP000623467">
    <property type="component" value="Unassembled WGS sequence"/>
</dbReference>
<dbReference type="EMBL" id="JACAZH010000012">
    <property type="protein sequence ID" value="KAF7353238.1"/>
    <property type="molecule type" value="Genomic_DNA"/>
</dbReference>
<gene>
    <name evidence="1" type="ORF">MSAN_01511600</name>
</gene>